<name>A0A5C7EL30_9PROT</name>
<reference evidence="5 6" key="1">
    <citation type="submission" date="2019-08" db="EMBL/GenBank/DDBJ databases">
        <title>Pelomicrobium methylotrophicum gen. nov., sp. nov. a moderately thermophilic, facultatively anaerobic, lithoautotrophic and methylotrophic bacterium isolated from a terrestrial mud volcano.</title>
        <authorList>
            <person name="Slobodkina G.B."/>
            <person name="Merkel A.Y."/>
            <person name="Slobodkin A.I."/>
        </authorList>
    </citation>
    <scope>NUCLEOTIDE SEQUENCE [LARGE SCALE GENOMIC DNA]</scope>
    <source>
        <strain evidence="5 6">SM250</strain>
    </source>
</reference>
<accession>A0A5C7EL30</accession>
<gene>
    <name evidence="5" type="ORF">FR698_02100</name>
</gene>
<dbReference type="Gene3D" id="3.40.50.2000">
    <property type="entry name" value="Glycogen Phosphorylase B"/>
    <property type="match status" value="2"/>
</dbReference>
<dbReference type="Proteomes" id="UP000321201">
    <property type="component" value="Unassembled WGS sequence"/>
</dbReference>
<dbReference type="Pfam" id="PF13579">
    <property type="entry name" value="Glyco_trans_4_4"/>
    <property type="match status" value="1"/>
</dbReference>
<dbReference type="SUPFAM" id="SSF53756">
    <property type="entry name" value="UDP-Glycosyltransferase/glycogen phosphorylase"/>
    <property type="match status" value="1"/>
</dbReference>
<feature type="domain" description="Glycosyltransferase subfamily 4-like N-terminal" evidence="4">
    <location>
        <begin position="36"/>
        <end position="193"/>
    </location>
</feature>
<sequence>MLSVKVCILTVGASGFPKKMPDNRRVLLIASSLQAGGAERMISQMANAWAARGRQVAVLTLSGTTADHYVLHPAVERIGLDLLRDSHSLWEAVRWNMRRSQAIQRAVRRWRPDVVISFIVQMNVTVLVALAGSRIPVIVSERTDPRRHAVGRAWRLARRLLYPAAARLVVQTESVARWAVGIVPGRRVRVVPNFVRELPPAAYTGRATDELLAVGRLDQEKGFDLLLRAFAASEFARAGARLVILGEGPERRALETLAQELSIAERILLPGVVRDPETWMARCTAFVLPSRYEGFPNVLLEAMAMGCPVIAADCDSGPREIIKHGENGLLVPPEDVDALAQALDRLWRDAALRARLGAAAVEVRERFSKERVLALWEQMIEEVLTDD</sequence>
<keyword evidence="6" id="KW-1185">Reference proteome</keyword>
<evidence type="ECO:0000313" key="5">
    <source>
        <dbReference type="EMBL" id="TXF13350.1"/>
    </source>
</evidence>
<feature type="domain" description="Glycosyl transferase family 1" evidence="3">
    <location>
        <begin position="211"/>
        <end position="360"/>
    </location>
</feature>
<dbReference type="InterPro" id="IPR028098">
    <property type="entry name" value="Glyco_trans_4-like_N"/>
</dbReference>
<dbReference type="InterPro" id="IPR001296">
    <property type="entry name" value="Glyco_trans_1"/>
</dbReference>
<evidence type="ECO:0000256" key="2">
    <source>
        <dbReference type="ARBA" id="ARBA00022679"/>
    </source>
</evidence>
<keyword evidence="2 5" id="KW-0808">Transferase</keyword>
<evidence type="ECO:0000259" key="3">
    <source>
        <dbReference type="Pfam" id="PF00534"/>
    </source>
</evidence>
<dbReference type="CDD" id="cd03820">
    <property type="entry name" value="GT4_AmsD-like"/>
    <property type="match status" value="1"/>
</dbReference>
<dbReference type="OrthoDB" id="9802525at2"/>
<evidence type="ECO:0000259" key="4">
    <source>
        <dbReference type="Pfam" id="PF13579"/>
    </source>
</evidence>
<dbReference type="AlphaFoldDB" id="A0A5C7EL30"/>
<comment type="caution">
    <text evidence="5">The sequence shown here is derived from an EMBL/GenBank/DDBJ whole genome shotgun (WGS) entry which is preliminary data.</text>
</comment>
<dbReference type="PANTHER" id="PTHR12526">
    <property type="entry name" value="GLYCOSYLTRANSFERASE"/>
    <property type="match status" value="1"/>
</dbReference>
<dbReference type="GO" id="GO:0016757">
    <property type="term" value="F:glycosyltransferase activity"/>
    <property type="evidence" value="ECO:0007669"/>
    <property type="project" value="UniProtKB-KW"/>
</dbReference>
<keyword evidence="1" id="KW-0328">Glycosyltransferase</keyword>
<organism evidence="5 6">
    <name type="scientific">Pelomicrobium methylotrophicum</name>
    <dbReference type="NCBI Taxonomy" id="2602750"/>
    <lineage>
        <taxon>Bacteria</taxon>
        <taxon>Pseudomonadati</taxon>
        <taxon>Pseudomonadota</taxon>
        <taxon>Hydrogenophilia</taxon>
        <taxon>Hydrogenophilia incertae sedis</taxon>
        <taxon>Pelomicrobium</taxon>
    </lineage>
</organism>
<evidence type="ECO:0000313" key="6">
    <source>
        <dbReference type="Proteomes" id="UP000321201"/>
    </source>
</evidence>
<proteinExistence type="predicted"/>
<dbReference type="PANTHER" id="PTHR12526:SF510">
    <property type="entry name" value="D-INOSITOL 3-PHOSPHATE GLYCOSYLTRANSFERASE"/>
    <property type="match status" value="1"/>
</dbReference>
<evidence type="ECO:0000256" key="1">
    <source>
        <dbReference type="ARBA" id="ARBA00022676"/>
    </source>
</evidence>
<dbReference type="RefSeq" id="WP_147798524.1">
    <property type="nucleotide sequence ID" value="NZ_VPFL01000002.1"/>
</dbReference>
<dbReference type="Pfam" id="PF00534">
    <property type="entry name" value="Glycos_transf_1"/>
    <property type="match status" value="1"/>
</dbReference>
<dbReference type="InParanoid" id="A0A5C7EL30"/>
<protein>
    <submittedName>
        <fullName evidence="5">Glycosyltransferase family 4 protein</fullName>
    </submittedName>
</protein>
<dbReference type="EMBL" id="VPFL01000002">
    <property type="protein sequence ID" value="TXF13350.1"/>
    <property type="molecule type" value="Genomic_DNA"/>
</dbReference>